<dbReference type="AlphaFoldDB" id="A0AAW2HDE2"/>
<comment type="similarity">
    <text evidence="3">Belongs to the SPOT14 family.</text>
</comment>
<dbReference type="GO" id="GO:0005634">
    <property type="term" value="C:nucleus"/>
    <property type="evidence" value="ECO:0007669"/>
    <property type="project" value="UniProtKB-SubCell"/>
</dbReference>
<feature type="compositionally biased region" description="Acidic residues" evidence="6">
    <location>
        <begin position="203"/>
        <end position="215"/>
    </location>
</feature>
<evidence type="ECO:0000256" key="5">
    <source>
        <dbReference type="ARBA" id="ARBA00023242"/>
    </source>
</evidence>
<gene>
    <name evidence="7" type="ORF">PYX00_009861</name>
</gene>
<name>A0AAW2HDE2_9NEOP</name>
<feature type="compositionally biased region" description="Low complexity" evidence="6">
    <location>
        <begin position="1"/>
        <end position="17"/>
    </location>
</feature>
<evidence type="ECO:0000256" key="3">
    <source>
        <dbReference type="ARBA" id="ARBA00009488"/>
    </source>
</evidence>
<feature type="compositionally biased region" description="Low complexity" evidence="6">
    <location>
        <begin position="188"/>
        <end position="202"/>
    </location>
</feature>
<dbReference type="Pfam" id="PF07084">
    <property type="entry name" value="Spot_14"/>
    <property type="match status" value="2"/>
</dbReference>
<keyword evidence="4" id="KW-0963">Cytoplasm</keyword>
<comment type="subcellular location">
    <subcellularLocation>
        <location evidence="2">Cytoplasm</location>
    </subcellularLocation>
    <subcellularLocation>
        <location evidence="1">Nucleus</location>
    </subcellularLocation>
</comment>
<dbReference type="PANTHER" id="PTHR14315:SF17">
    <property type="entry name" value="MIP21584P"/>
    <property type="match status" value="1"/>
</dbReference>
<feature type="region of interest" description="Disordered" evidence="6">
    <location>
        <begin position="140"/>
        <end position="220"/>
    </location>
</feature>
<dbReference type="InterPro" id="IPR053719">
    <property type="entry name" value="Lipogen_MT_Stabilize_sf"/>
</dbReference>
<accession>A0AAW2HDE2</accession>
<dbReference type="PANTHER" id="PTHR14315">
    <property type="entry name" value="SPOT14 FAMILY MEMBER"/>
    <property type="match status" value="1"/>
</dbReference>
<evidence type="ECO:0000313" key="7">
    <source>
        <dbReference type="EMBL" id="KAL0267658.1"/>
    </source>
</evidence>
<keyword evidence="5" id="KW-0539">Nucleus</keyword>
<reference evidence="7" key="1">
    <citation type="journal article" date="2024" name="Gigascience">
        <title>Chromosome-level genome of the poultry shaft louse Menopon gallinae provides insight into the host-switching and adaptive evolution of parasitic lice.</title>
        <authorList>
            <person name="Xu Y."/>
            <person name="Ma L."/>
            <person name="Liu S."/>
            <person name="Liang Y."/>
            <person name="Liu Q."/>
            <person name="He Z."/>
            <person name="Tian L."/>
            <person name="Duan Y."/>
            <person name="Cai W."/>
            <person name="Li H."/>
            <person name="Song F."/>
        </authorList>
    </citation>
    <scope>NUCLEOTIDE SEQUENCE</scope>
    <source>
        <strain evidence="7">Cailab_2023a</strain>
    </source>
</reference>
<evidence type="ECO:0000256" key="1">
    <source>
        <dbReference type="ARBA" id="ARBA00004123"/>
    </source>
</evidence>
<dbReference type="GO" id="GO:0046890">
    <property type="term" value="P:regulation of lipid biosynthetic process"/>
    <property type="evidence" value="ECO:0007669"/>
    <property type="project" value="TreeGrafter"/>
</dbReference>
<evidence type="ECO:0000256" key="4">
    <source>
        <dbReference type="ARBA" id="ARBA00022490"/>
    </source>
</evidence>
<protein>
    <recommendedName>
        <fullName evidence="8">Mid1-interacting protein 1</fullName>
    </recommendedName>
</protein>
<evidence type="ECO:0000256" key="6">
    <source>
        <dbReference type="SAM" id="MobiDB-lite"/>
    </source>
</evidence>
<organism evidence="7">
    <name type="scientific">Menopon gallinae</name>
    <name type="common">poultry shaft louse</name>
    <dbReference type="NCBI Taxonomy" id="328185"/>
    <lineage>
        <taxon>Eukaryota</taxon>
        <taxon>Metazoa</taxon>
        <taxon>Ecdysozoa</taxon>
        <taxon>Arthropoda</taxon>
        <taxon>Hexapoda</taxon>
        <taxon>Insecta</taxon>
        <taxon>Pterygota</taxon>
        <taxon>Neoptera</taxon>
        <taxon>Paraneoptera</taxon>
        <taxon>Psocodea</taxon>
        <taxon>Troctomorpha</taxon>
        <taxon>Phthiraptera</taxon>
        <taxon>Amblycera</taxon>
        <taxon>Menoponidae</taxon>
        <taxon>Menopon</taxon>
    </lineage>
</organism>
<dbReference type="InterPro" id="IPR009786">
    <property type="entry name" value="Spot_14"/>
</dbReference>
<dbReference type="Gene3D" id="6.10.140.1610">
    <property type="match status" value="1"/>
</dbReference>
<sequence length="264" mass="28639">MITPNSSSSAISSMDSSRTNRRHRSNHDEPEFSNQSIMNAMEKFVSTVQEMDETILVPCRLMDLKVGDSSDQLASTEGCKSEVQAVMNHADLYSLYTMVNKVKNELLWGQKSQPSDEGSAALFPSTVINGTTYISSGVGTLSSSHSLPGSTNYPNVIKTHSRNSSASNIKPEKQTTQQGHQRRPSTGSLVSTHSLTSMSLSDTDSEAGNENDSGIEDGSGVDPTLQIALNFRKHLSGLYKSLDQLTQAASYLTQRYQHDIGGNV</sequence>
<evidence type="ECO:0008006" key="8">
    <source>
        <dbReference type="Google" id="ProtNLM"/>
    </source>
</evidence>
<dbReference type="EMBL" id="JARGDH010000005">
    <property type="protein sequence ID" value="KAL0267658.1"/>
    <property type="molecule type" value="Genomic_DNA"/>
</dbReference>
<proteinExistence type="inferred from homology"/>
<evidence type="ECO:0000256" key="2">
    <source>
        <dbReference type="ARBA" id="ARBA00004496"/>
    </source>
</evidence>
<comment type="caution">
    <text evidence="7">The sequence shown here is derived from an EMBL/GenBank/DDBJ whole genome shotgun (WGS) entry which is preliminary data.</text>
</comment>
<feature type="compositionally biased region" description="Polar residues" evidence="6">
    <location>
        <begin position="162"/>
        <end position="187"/>
    </location>
</feature>
<feature type="region of interest" description="Disordered" evidence="6">
    <location>
        <begin position="1"/>
        <end position="36"/>
    </location>
</feature>
<dbReference type="GO" id="GO:0005829">
    <property type="term" value="C:cytosol"/>
    <property type="evidence" value="ECO:0007669"/>
    <property type="project" value="TreeGrafter"/>
</dbReference>